<reference evidence="1 2" key="1">
    <citation type="submission" date="2021-03" db="EMBL/GenBank/DDBJ databases">
        <title>novel species in genus Cellulomonas.</title>
        <authorList>
            <person name="Zhang G."/>
        </authorList>
    </citation>
    <scope>NUCLEOTIDE SEQUENCE [LARGE SCALE GENOMIC DNA]</scope>
    <source>
        <strain evidence="2">zg-ZUI188</strain>
    </source>
</reference>
<dbReference type="SUPFAM" id="SSF52540">
    <property type="entry name" value="P-loop containing nucleoside triphosphate hydrolases"/>
    <property type="match status" value="1"/>
</dbReference>
<dbReference type="Proteomes" id="UP000678317">
    <property type="component" value="Unassembled WGS sequence"/>
</dbReference>
<dbReference type="GO" id="GO:0016301">
    <property type="term" value="F:kinase activity"/>
    <property type="evidence" value="ECO:0007669"/>
    <property type="project" value="UniProtKB-KW"/>
</dbReference>
<keyword evidence="2" id="KW-1185">Reference proteome</keyword>
<evidence type="ECO:0000313" key="1">
    <source>
        <dbReference type="EMBL" id="MBO3083766.1"/>
    </source>
</evidence>
<dbReference type="Gene3D" id="3.40.50.300">
    <property type="entry name" value="P-loop containing nucleotide triphosphate hydrolases"/>
    <property type="match status" value="1"/>
</dbReference>
<dbReference type="InterPro" id="IPR027417">
    <property type="entry name" value="P-loop_NTPase"/>
</dbReference>
<proteinExistence type="predicted"/>
<keyword evidence="1" id="KW-0418">Kinase</keyword>
<name>A0ABS3SFM6_9CELL</name>
<dbReference type="EMBL" id="JAGFBM010000001">
    <property type="protein sequence ID" value="MBO3083766.1"/>
    <property type="molecule type" value="Genomic_DNA"/>
</dbReference>
<organism evidence="1 2">
    <name type="scientific">Cellulomonas fengjieae</name>
    <dbReference type="NCBI Taxonomy" id="2819978"/>
    <lineage>
        <taxon>Bacteria</taxon>
        <taxon>Bacillati</taxon>
        <taxon>Actinomycetota</taxon>
        <taxon>Actinomycetes</taxon>
        <taxon>Micrococcales</taxon>
        <taxon>Cellulomonadaceae</taxon>
        <taxon>Cellulomonas</taxon>
    </lineage>
</organism>
<evidence type="ECO:0000313" key="2">
    <source>
        <dbReference type="Proteomes" id="UP000678317"/>
    </source>
</evidence>
<comment type="caution">
    <text evidence="1">The sequence shown here is derived from an EMBL/GenBank/DDBJ whole genome shotgun (WGS) entry which is preliminary data.</text>
</comment>
<gene>
    <name evidence="1" type="ORF">J4035_03865</name>
</gene>
<protein>
    <submittedName>
        <fullName evidence="1">Uridine kinase</fullName>
    </submittedName>
</protein>
<keyword evidence="1" id="KW-0808">Transferase</keyword>
<accession>A0ABS3SFM6</accession>
<sequence length="204" mass="22263">MQPVTPDVLVDRLVRLVDAHEGRVRVLVDGAPQTRPGALADALVEPLRGLGRPVVRVHADDFVRPASVRYERGRRDPDAYLEDRLDVGALAREVLDPFIETGRYLPTLWDAVADRSTRAAVEHAPDRAVLVLDGALLLGRWLDADLTVHLAVRPSTLARTTAPGDAWALAAFARYDEEVLPGSVADVVVHVDDPRRPALEVTSA</sequence>